<dbReference type="Proteomes" id="UP000629468">
    <property type="component" value="Unassembled WGS sequence"/>
</dbReference>
<feature type="compositionally biased region" description="Low complexity" evidence="1">
    <location>
        <begin position="245"/>
        <end position="269"/>
    </location>
</feature>
<keyword evidence="2" id="KW-0812">Transmembrane</keyword>
<evidence type="ECO:0000313" key="3">
    <source>
        <dbReference type="EMBL" id="KAF7759644.1"/>
    </source>
</evidence>
<gene>
    <name evidence="3" type="ORF">Agabi119p4_11339</name>
</gene>
<feature type="region of interest" description="Disordered" evidence="1">
    <location>
        <begin position="244"/>
        <end position="325"/>
    </location>
</feature>
<accession>A0A8H7BUC7</accession>
<reference evidence="3 4" key="1">
    <citation type="journal article" name="Sci. Rep.">
        <title>Telomere-to-telomere assembled and centromere annotated genomes of the two main subspecies of the button mushroom Agaricus bisporus reveal especially polymorphic chromosome ends.</title>
        <authorList>
            <person name="Sonnenberg A.S.M."/>
            <person name="Sedaghat-Telgerd N."/>
            <person name="Lavrijssen B."/>
            <person name="Ohm R.A."/>
            <person name="Hendrickx P.M."/>
            <person name="Scholtmeijer K."/>
            <person name="Baars J.J.P."/>
            <person name="van Peer A."/>
        </authorList>
    </citation>
    <scope>NUCLEOTIDE SEQUENCE [LARGE SCALE GENOMIC DNA]</scope>
    <source>
        <strain evidence="3 4">H119_p4</strain>
    </source>
</reference>
<feature type="compositionally biased region" description="Basic and acidic residues" evidence="1">
    <location>
        <begin position="163"/>
        <end position="176"/>
    </location>
</feature>
<feature type="compositionally biased region" description="Polar residues" evidence="1">
    <location>
        <begin position="210"/>
        <end position="219"/>
    </location>
</feature>
<organism evidence="3 4">
    <name type="scientific">Agaricus bisporus var. burnettii</name>
    <dbReference type="NCBI Taxonomy" id="192524"/>
    <lineage>
        <taxon>Eukaryota</taxon>
        <taxon>Fungi</taxon>
        <taxon>Dikarya</taxon>
        <taxon>Basidiomycota</taxon>
        <taxon>Agaricomycotina</taxon>
        <taxon>Agaricomycetes</taxon>
        <taxon>Agaricomycetidae</taxon>
        <taxon>Agaricales</taxon>
        <taxon>Agaricineae</taxon>
        <taxon>Agaricaceae</taxon>
        <taxon>Agaricus</taxon>
    </lineage>
</organism>
<feature type="compositionally biased region" description="Basic and acidic residues" evidence="1">
    <location>
        <begin position="299"/>
        <end position="317"/>
    </location>
</feature>
<proteinExistence type="predicted"/>
<feature type="transmembrane region" description="Helical" evidence="2">
    <location>
        <begin position="46"/>
        <end position="67"/>
    </location>
</feature>
<evidence type="ECO:0000256" key="2">
    <source>
        <dbReference type="SAM" id="Phobius"/>
    </source>
</evidence>
<name>A0A8H7BUC7_AGABI</name>
<keyword evidence="2" id="KW-1133">Transmembrane helix</keyword>
<evidence type="ECO:0000256" key="1">
    <source>
        <dbReference type="SAM" id="MobiDB-lite"/>
    </source>
</evidence>
<keyword evidence="2" id="KW-0472">Membrane</keyword>
<dbReference type="AlphaFoldDB" id="A0A8H7BUC7"/>
<feature type="region of interest" description="Disordered" evidence="1">
    <location>
        <begin position="158"/>
        <end position="182"/>
    </location>
</feature>
<dbReference type="EMBL" id="JABXXO010000016">
    <property type="protein sequence ID" value="KAF7759644.1"/>
    <property type="molecule type" value="Genomic_DNA"/>
</dbReference>
<evidence type="ECO:0000313" key="4">
    <source>
        <dbReference type="Proteomes" id="UP000629468"/>
    </source>
</evidence>
<feature type="region of interest" description="Disordered" evidence="1">
    <location>
        <begin position="200"/>
        <end position="228"/>
    </location>
</feature>
<sequence>MASSSLFIPTTTASDITPFPSMSTGDNGGSDAKGNNGPSLASSASLYLYTFLATLVLLLSVSAAIVVRSYILRRRHRREIEEAIRNGTWIPPAAPGRTGARVDLSKKPRMWDAYLDLHHPTRRYSTSLFSEDKDWDSMKPLMVSYVNGPKRSQTSITMARADAGNDRAADGDEGRRRTSGPQRLLGRIGQGVRDILSTTARPPTLPLSYPVNNGSSQDVPLTEVESTGPPKVSVAVLIAMPRQYSSPSSSSSKLEPSSSFSSPTLPTLTKATVLNSSPRDDEEELPHIEMGVVELVLSEESHHLDDDHRSEKAKGRESMTSGVTT</sequence>
<comment type="caution">
    <text evidence="3">The sequence shown here is derived from an EMBL/GenBank/DDBJ whole genome shotgun (WGS) entry which is preliminary data.</text>
</comment>
<protein>
    <submittedName>
        <fullName evidence="3">Uncharacterized protein</fullName>
    </submittedName>
</protein>